<feature type="transmembrane region" description="Helical" evidence="2">
    <location>
        <begin position="117"/>
        <end position="137"/>
    </location>
</feature>
<dbReference type="AlphaFoldDB" id="A0A6S6VZW5"/>
<feature type="transmembrane region" description="Helical" evidence="2">
    <location>
        <begin position="149"/>
        <end position="169"/>
    </location>
</feature>
<gene>
    <name evidence="3" type="ORF">PTTW11_04699</name>
</gene>
<feature type="region of interest" description="Disordered" evidence="1">
    <location>
        <begin position="314"/>
        <end position="359"/>
    </location>
</feature>
<keyword evidence="2" id="KW-0812">Transmembrane</keyword>
<feature type="transmembrane region" description="Helical" evidence="2">
    <location>
        <begin position="27"/>
        <end position="47"/>
    </location>
</feature>
<dbReference type="Proteomes" id="UP000472372">
    <property type="component" value="Chromosome 4"/>
</dbReference>
<feature type="compositionally biased region" description="Polar residues" evidence="1">
    <location>
        <begin position="341"/>
        <end position="359"/>
    </location>
</feature>
<name>A0A6S6VZW5_9PLEO</name>
<evidence type="ECO:0000313" key="4">
    <source>
        <dbReference type="Proteomes" id="UP000472372"/>
    </source>
</evidence>
<accession>A0A6S6VZW5</accession>
<keyword evidence="2" id="KW-0472">Membrane</keyword>
<feature type="transmembrane region" description="Helical" evidence="2">
    <location>
        <begin position="181"/>
        <end position="205"/>
    </location>
</feature>
<dbReference type="EMBL" id="HG992980">
    <property type="protein sequence ID" value="CAE7030969.1"/>
    <property type="molecule type" value="Genomic_DNA"/>
</dbReference>
<feature type="transmembrane region" description="Helical" evidence="2">
    <location>
        <begin position="265"/>
        <end position="290"/>
    </location>
</feature>
<dbReference type="InterPro" id="IPR018750">
    <property type="entry name" value="DUF2306_membrane"/>
</dbReference>
<organism evidence="3 4">
    <name type="scientific">Pyrenophora teres f. teres</name>
    <dbReference type="NCBI Taxonomy" id="97479"/>
    <lineage>
        <taxon>Eukaryota</taxon>
        <taxon>Fungi</taxon>
        <taxon>Dikarya</taxon>
        <taxon>Ascomycota</taxon>
        <taxon>Pezizomycotina</taxon>
        <taxon>Dothideomycetes</taxon>
        <taxon>Pleosporomycetidae</taxon>
        <taxon>Pleosporales</taxon>
        <taxon>Pleosporineae</taxon>
        <taxon>Pleosporaceae</taxon>
        <taxon>Pyrenophora</taxon>
    </lineage>
</organism>
<dbReference type="Pfam" id="PF10067">
    <property type="entry name" value="DUF2306"/>
    <property type="match status" value="1"/>
</dbReference>
<proteinExistence type="predicted"/>
<reference evidence="3" key="1">
    <citation type="submission" date="2021-02" db="EMBL/GenBank/DDBJ databases">
        <authorList>
            <person name="Syme A R."/>
            <person name="Syme A R."/>
            <person name="Moolhuijzen P."/>
        </authorList>
    </citation>
    <scope>NUCLEOTIDE SEQUENCE</scope>
    <source>
        <strain evidence="3">W1-1</strain>
    </source>
</reference>
<feature type="transmembrane region" description="Helical" evidence="2">
    <location>
        <begin position="83"/>
        <end position="105"/>
    </location>
</feature>
<evidence type="ECO:0000256" key="1">
    <source>
        <dbReference type="SAM" id="MobiDB-lite"/>
    </source>
</evidence>
<protein>
    <submittedName>
        <fullName evidence="3">DUF2306 domain containing protein</fullName>
    </submittedName>
</protein>
<evidence type="ECO:0000313" key="3">
    <source>
        <dbReference type="EMBL" id="CAE7030969.1"/>
    </source>
</evidence>
<sequence>MVALPLAAGAFARHVVNPFGFNKTYNFWLYVIFGGALTGFSLARLNYLDFYGTFCPATGGNENWNSAAPGECYYYLKYDKYRIGIIMHLAGVLLAGLIAVLQFTPFIRQRWIIVHRIGGYVSLLLYLVGMIGAFMIARHSFGGGLDIQSWVWTAGFATLGCFIISYINIKRLQIEQHRAWMLRGWFYAGSIITARLIVVIGAIIVVEQDYYITWPCAKIAATIVEEVDLASLYPTCKAFVDGSNPEAVASVAAKLFGGNAANTGAALNIVFGMALWVSFVVHVFGVEVYLHLTPKEAHRLREISYQKQLEAGMRNPGSAGLTADRLGDADKWNPKLPKEGNMNTSLTAETGCNSTGRNE</sequence>
<evidence type="ECO:0000256" key="2">
    <source>
        <dbReference type="SAM" id="Phobius"/>
    </source>
</evidence>
<feature type="compositionally biased region" description="Basic and acidic residues" evidence="1">
    <location>
        <begin position="325"/>
        <end position="338"/>
    </location>
</feature>
<keyword evidence="2" id="KW-1133">Transmembrane helix</keyword>